<feature type="region of interest" description="Disordered" evidence="1">
    <location>
        <begin position="1"/>
        <end position="81"/>
    </location>
</feature>
<evidence type="ECO:0000313" key="2">
    <source>
        <dbReference type="EMBL" id="CAH8364127.1"/>
    </source>
</evidence>
<protein>
    <submittedName>
        <fullName evidence="2">Uncharacterized protein</fullName>
    </submittedName>
</protein>
<evidence type="ECO:0000256" key="1">
    <source>
        <dbReference type="SAM" id="MobiDB-lite"/>
    </source>
</evidence>
<feature type="compositionally biased region" description="Polar residues" evidence="1">
    <location>
        <begin position="1"/>
        <end position="14"/>
    </location>
</feature>
<organism evidence="2 3">
    <name type="scientific">Eruca vesicaria subsp. sativa</name>
    <name type="common">Garden rocket</name>
    <name type="synonym">Eruca sativa</name>
    <dbReference type="NCBI Taxonomy" id="29727"/>
    <lineage>
        <taxon>Eukaryota</taxon>
        <taxon>Viridiplantae</taxon>
        <taxon>Streptophyta</taxon>
        <taxon>Embryophyta</taxon>
        <taxon>Tracheophyta</taxon>
        <taxon>Spermatophyta</taxon>
        <taxon>Magnoliopsida</taxon>
        <taxon>eudicotyledons</taxon>
        <taxon>Gunneridae</taxon>
        <taxon>Pentapetalae</taxon>
        <taxon>rosids</taxon>
        <taxon>malvids</taxon>
        <taxon>Brassicales</taxon>
        <taxon>Brassicaceae</taxon>
        <taxon>Brassiceae</taxon>
        <taxon>Eruca</taxon>
    </lineage>
</organism>
<keyword evidence="3" id="KW-1185">Reference proteome</keyword>
<evidence type="ECO:0000313" key="3">
    <source>
        <dbReference type="Proteomes" id="UP001642260"/>
    </source>
</evidence>
<accession>A0ABC8KYW3</accession>
<sequence length="81" mass="8874">MSQKQRSPKTSTLLPRTEEPVLNTSYQTPEGSTMTGAPPPEQRRAPLKVDLARSERCLKVNSGENLPAPHSPTHLTTTPEP</sequence>
<name>A0ABC8KYW3_ERUVS</name>
<feature type="compositionally biased region" description="Polar residues" evidence="1">
    <location>
        <begin position="22"/>
        <end position="35"/>
    </location>
</feature>
<proteinExistence type="predicted"/>
<dbReference type="AlphaFoldDB" id="A0ABC8KYW3"/>
<dbReference type="EMBL" id="CAKOAT010379599">
    <property type="protein sequence ID" value="CAH8364127.1"/>
    <property type="molecule type" value="Genomic_DNA"/>
</dbReference>
<reference evidence="2 3" key="1">
    <citation type="submission" date="2022-03" db="EMBL/GenBank/DDBJ databases">
        <authorList>
            <person name="Macdonald S."/>
            <person name="Ahmed S."/>
            <person name="Newling K."/>
        </authorList>
    </citation>
    <scope>NUCLEOTIDE SEQUENCE [LARGE SCALE GENOMIC DNA]</scope>
</reference>
<dbReference type="Proteomes" id="UP001642260">
    <property type="component" value="Unassembled WGS sequence"/>
</dbReference>
<comment type="caution">
    <text evidence="2">The sequence shown here is derived from an EMBL/GenBank/DDBJ whole genome shotgun (WGS) entry which is preliminary data.</text>
</comment>
<gene>
    <name evidence="2" type="ORF">ERUC_LOCUS29883</name>
</gene>